<dbReference type="RefSeq" id="WP_307637797.1">
    <property type="nucleotide sequence ID" value="NZ_JAUSRR010000008.1"/>
</dbReference>
<keyword evidence="1" id="KW-1133">Transmembrane helix</keyword>
<name>A0AAW8E309_9BURK</name>
<dbReference type="Proteomes" id="UP001244295">
    <property type="component" value="Unassembled WGS sequence"/>
</dbReference>
<proteinExistence type="predicted"/>
<dbReference type="EMBL" id="JAUSRR010000008">
    <property type="protein sequence ID" value="MDP9925577.1"/>
    <property type="molecule type" value="Genomic_DNA"/>
</dbReference>
<reference evidence="2" key="1">
    <citation type="submission" date="2023-07" db="EMBL/GenBank/DDBJ databases">
        <title>Sorghum-associated microbial communities from plants grown in Nebraska, USA.</title>
        <authorList>
            <person name="Schachtman D."/>
        </authorList>
    </citation>
    <scope>NUCLEOTIDE SEQUENCE</scope>
    <source>
        <strain evidence="2">DS2795</strain>
    </source>
</reference>
<protein>
    <recommendedName>
        <fullName evidence="4">DUF1269 domain-containing protein</fullName>
    </recommendedName>
</protein>
<dbReference type="AlphaFoldDB" id="A0AAW8E309"/>
<feature type="transmembrane region" description="Helical" evidence="1">
    <location>
        <begin position="445"/>
        <end position="465"/>
    </location>
</feature>
<evidence type="ECO:0000313" key="3">
    <source>
        <dbReference type="Proteomes" id="UP001244295"/>
    </source>
</evidence>
<evidence type="ECO:0000256" key="1">
    <source>
        <dbReference type="SAM" id="Phobius"/>
    </source>
</evidence>
<accession>A0AAW8E309</accession>
<evidence type="ECO:0008006" key="4">
    <source>
        <dbReference type="Google" id="ProtNLM"/>
    </source>
</evidence>
<comment type="caution">
    <text evidence="2">The sequence shown here is derived from an EMBL/GenBank/DDBJ whole genome shotgun (WGS) entry which is preliminary data.</text>
</comment>
<sequence length="552" mass="60356">MDLPAPPAAQDIWRPRAAFDDAWAGFARAATSLEGARQHARRIDGTIIGTGEADFTKGNQAYALRVEGKAFQLLDVPGIEGDEGRYAQFVREAIAKAHLVLYVNGTNKKPEVRTAARIRSYLKRGTQVLPIVNVRGSADSYEFPEDRATLEQKGPRDALRQTEEVLRAVLRPDALLPGTCVQGLLGFSSLAFDPASGTTSIHPARAHDLGRQQANYLKAFASAAAMRGFSQVTQIEDSIRQRVGTFRADIVESNKRKTIDLLAENLAVLDETLEQHRKFMTEQDAAFGSCRFGLDEAQASFERELGMGRTRLVNAWFDELCEDADDAVAAHFGDEDLVASRIRASFEKGREQQAVQLRSLLEELATRLNNDTHESLTRLHKDIQRVAFQARVSARPDASVSMNYEAGTLDMEFGLEGWGKAAFNIGSYALAGAGIGSGFPVIGTAIGAALGAVLGVAMSALEIFLGKDRRIRKAQAKMREHIEAMRTKALEHTRATEPQLLAPIAAEIDKVRAGEVDALQGQMMQPKDIIEHQAASMRGLLKKLEDAPHGEL</sequence>
<keyword evidence="1" id="KW-0812">Transmembrane</keyword>
<organism evidence="2 3">
    <name type="scientific">Variovorax boronicumulans</name>
    <dbReference type="NCBI Taxonomy" id="436515"/>
    <lineage>
        <taxon>Bacteria</taxon>
        <taxon>Pseudomonadati</taxon>
        <taxon>Pseudomonadota</taxon>
        <taxon>Betaproteobacteria</taxon>
        <taxon>Burkholderiales</taxon>
        <taxon>Comamonadaceae</taxon>
        <taxon>Variovorax</taxon>
    </lineage>
</organism>
<gene>
    <name evidence="2" type="ORF">J2W25_004620</name>
</gene>
<keyword evidence="1" id="KW-0472">Membrane</keyword>
<evidence type="ECO:0000313" key="2">
    <source>
        <dbReference type="EMBL" id="MDP9925577.1"/>
    </source>
</evidence>